<feature type="transmembrane region" description="Helical" evidence="1">
    <location>
        <begin position="30"/>
        <end position="52"/>
    </location>
</feature>
<accession>S4P580</accession>
<sequence length="94" mass="10427">MSLLYMLLMQVSSLKGISLAQIVVSRSRYWCRFGLILFVVYGSFWVIGTVRIDGWGGIGTRGRGGGLLFIGLGDELDSSSEPEYECELHCEQDS</sequence>
<feature type="signal peptide" evidence="2">
    <location>
        <begin position="1"/>
        <end position="16"/>
    </location>
</feature>
<name>S4P580_9NEOP</name>
<protein>
    <submittedName>
        <fullName evidence="3">Uncharacterized protein</fullName>
    </submittedName>
</protein>
<evidence type="ECO:0000256" key="1">
    <source>
        <dbReference type="SAM" id="Phobius"/>
    </source>
</evidence>
<feature type="chain" id="PRO_5004521943" evidence="2">
    <location>
        <begin position="17"/>
        <end position="94"/>
    </location>
</feature>
<keyword evidence="1" id="KW-0812">Transmembrane</keyword>
<keyword evidence="2" id="KW-0732">Signal</keyword>
<proteinExistence type="predicted"/>
<dbReference type="EMBL" id="GAIX01008732">
    <property type="protein sequence ID" value="JAA83828.1"/>
    <property type="molecule type" value="Transcribed_RNA"/>
</dbReference>
<dbReference type="AlphaFoldDB" id="S4P580"/>
<keyword evidence="1" id="KW-0472">Membrane</keyword>
<reference evidence="3" key="1">
    <citation type="journal article" date="2013" name="BMC Genomics">
        <title>Unscrambling butterfly oogenesis.</title>
        <authorList>
            <person name="Carter J.M."/>
            <person name="Baker S.C."/>
            <person name="Pink R."/>
            <person name="Carter D.R."/>
            <person name="Collins A."/>
            <person name="Tomlin J."/>
            <person name="Gibbs M."/>
            <person name="Breuker C.J."/>
        </authorList>
    </citation>
    <scope>NUCLEOTIDE SEQUENCE</scope>
    <source>
        <tissue evidence="3">Ovary</tissue>
    </source>
</reference>
<evidence type="ECO:0000256" key="2">
    <source>
        <dbReference type="SAM" id="SignalP"/>
    </source>
</evidence>
<feature type="non-terminal residue" evidence="3">
    <location>
        <position position="94"/>
    </location>
</feature>
<organism evidence="3">
    <name type="scientific">Pararge aegeria</name>
    <name type="common">speckled wood butterfly</name>
    <dbReference type="NCBI Taxonomy" id="116150"/>
    <lineage>
        <taxon>Eukaryota</taxon>
        <taxon>Metazoa</taxon>
        <taxon>Ecdysozoa</taxon>
        <taxon>Arthropoda</taxon>
        <taxon>Hexapoda</taxon>
        <taxon>Insecta</taxon>
        <taxon>Pterygota</taxon>
        <taxon>Neoptera</taxon>
        <taxon>Endopterygota</taxon>
        <taxon>Lepidoptera</taxon>
        <taxon>Glossata</taxon>
        <taxon>Ditrysia</taxon>
        <taxon>Papilionoidea</taxon>
        <taxon>Nymphalidae</taxon>
        <taxon>Satyrinae</taxon>
        <taxon>Satyrini</taxon>
        <taxon>Parargina</taxon>
        <taxon>Pararge</taxon>
    </lineage>
</organism>
<evidence type="ECO:0000313" key="3">
    <source>
        <dbReference type="EMBL" id="JAA83828.1"/>
    </source>
</evidence>
<keyword evidence="1" id="KW-1133">Transmembrane helix</keyword>
<reference evidence="3" key="2">
    <citation type="submission" date="2013-05" db="EMBL/GenBank/DDBJ databases">
        <authorList>
            <person name="Carter J.-M."/>
            <person name="Baker S.C."/>
            <person name="Pink R."/>
            <person name="Carter D.R.F."/>
            <person name="Collins A."/>
            <person name="Tomlin J."/>
            <person name="Gibbs M."/>
            <person name="Breuker C.J."/>
        </authorList>
    </citation>
    <scope>NUCLEOTIDE SEQUENCE</scope>
    <source>
        <tissue evidence="3">Ovary</tissue>
    </source>
</reference>